<evidence type="ECO:0000313" key="1">
    <source>
        <dbReference type="EMBL" id="MPC49142.1"/>
    </source>
</evidence>
<organism evidence="1 2">
    <name type="scientific">Portunus trituberculatus</name>
    <name type="common">Swimming crab</name>
    <name type="synonym">Neptunus trituberculatus</name>
    <dbReference type="NCBI Taxonomy" id="210409"/>
    <lineage>
        <taxon>Eukaryota</taxon>
        <taxon>Metazoa</taxon>
        <taxon>Ecdysozoa</taxon>
        <taxon>Arthropoda</taxon>
        <taxon>Crustacea</taxon>
        <taxon>Multicrustacea</taxon>
        <taxon>Malacostraca</taxon>
        <taxon>Eumalacostraca</taxon>
        <taxon>Eucarida</taxon>
        <taxon>Decapoda</taxon>
        <taxon>Pleocyemata</taxon>
        <taxon>Brachyura</taxon>
        <taxon>Eubrachyura</taxon>
        <taxon>Portunoidea</taxon>
        <taxon>Portunidae</taxon>
        <taxon>Portuninae</taxon>
        <taxon>Portunus</taxon>
    </lineage>
</organism>
<comment type="caution">
    <text evidence="1">The sequence shown here is derived from an EMBL/GenBank/DDBJ whole genome shotgun (WGS) entry which is preliminary data.</text>
</comment>
<protein>
    <submittedName>
        <fullName evidence="1">Uncharacterized protein</fullName>
    </submittedName>
</protein>
<keyword evidence="2" id="KW-1185">Reference proteome</keyword>
<evidence type="ECO:0000313" key="2">
    <source>
        <dbReference type="Proteomes" id="UP000324222"/>
    </source>
</evidence>
<dbReference type="Proteomes" id="UP000324222">
    <property type="component" value="Unassembled WGS sequence"/>
</dbReference>
<dbReference type="AlphaFoldDB" id="A0A5B7FRJ8"/>
<name>A0A5B7FRJ8_PORTR</name>
<reference evidence="1 2" key="1">
    <citation type="submission" date="2019-05" db="EMBL/GenBank/DDBJ databases">
        <title>Another draft genome of Portunus trituberculatus and its Hox gene families provides insights of decapod evolution.</title>
        <authorList>
            <person name="Jeong J.-H."/>
            <person name="Song I."/>
            <person name="Kim S."/>
            <person name="Choi T."/>
            <person name="Kim D."/>
            <person name="Ryu S."/>
            <person name="Kim W."/>
        </authorList>
    </citation>
    <scope>NUCLEOTIDE SEQUENCE [LARGE SCALE GENOMIC DNA]</scope>
    <source>
        <tissue evidence="1">Muscle</tissue>
    </source>
</reference>
<sequence>MMVEGVVVLDRDTVSLLMVSLLADGDKSKLLLSIPPPATVVVSLPYSSFWISPHRLLLSRSSPVHPAPQLQKQAAALGLSGTDAVHYITSQQAYERDERAAVRQAQKEKAER</sequence>
<proteinExistence type="predicted"/>
<gene>
    <name evidence="1" type="ORF">E2C01_042937</name>
</gene>
<accession>A0A5B7FRJ8</accession>
<dbReference type="EMBL" id="VSRR010008695">
    <property type="protein sequence ID" value="MPC49142.1"/>
    <property type="molecule type" value="Genomic_DNA"/>
</dbReference>